<keyword evidence="4" id="KW-1185">Reference proteome</keyword>
<proteinExistence type="predicted"/>
<feature type="compositionally biased region" description="Low complexity" evidence="1">
    <location>
        <begin position="230"/>
        <end position="248"/>
    </location>
</feature>
<comment type="caution">
    <text evidence="3">The sequence shown here is derived from an EMBL/GenBank/DDBJ whole genome shotgun (WGS) entry which is preliminary data.</text>
</comment>
<dbReference type="GO" id="GO:0006629">
    <property type="term" value="P:lipid metabolic process"/>
    <property type="evidence" value="ECO:0007669"/>
    <property type="project" value="InterPro"/>
</dbReference>
<reference evidence="3" key="1">
    <citation type="journal article" date="2020" name="bioRxiv">
        <title>Comparative genomics of Chlamydomonas.</title>
        <authorList>
            <person name="Craig R.J."/>
            <person name="Hasan A.R."/>
            <person name="Ness R.W."/>
            <person name="Keightley P.D."/>
        </authorList>
    </citation>
    <scope>NUCLEOTIDE SEQUENCE</scope>
    <source>
        <strain evidence="3">CCAP 11/70</strain>
    </source>
</reference>
<feature type="compositionally biased region" description="Gly residues" evidence="1">
    <location>
        <begin position="124"/>
        <end position="135"/>
    </location>
</feature>
<protein>
    <recommendedName>
        <fullName evidence="2">Fungal lipase-type domain-containing protein</fullName>
    </recommendedName>
</protein>
<gene>
    <name evidence="3" type="ORF">HYH03_011769</name>
</gene>
<organism evidence="3 4">
    <name type="scientific">Edaphochlamys debaryana</name>
    <dbReference type="NCBI Taxonomy" id="47281"/>
    <lineage>
        <taxon>Eukaryota</taxon>
        <taxon>Viridiplantae</taxon>
        <taxon>Chlorophyta</taxon>
        <taxon>core chlorophytes</taxon>
        <taxon>Chlorophyceae</taxon>
        <taxon>CS clade</taxon>
        <taxon>Chlamydomonadales</taxon>
        <taxon>Chlamydomonadales incertae sedis</taxon>
        <taxon>Edaphochlamys</taxon>
    </lineage>
</organism>
<dbReference type="Pfam" id="PF01764">
    <property type="entry name" value="Lipase_3"/>
    <property type="match status" value="1"/>
</dbReference>
<name>A0A836BUW2_9CHLO</name>
<dbReference type="Proteomes" id="UP000612055">
    <property type="component" value="Unassembled WGS sequence"/>
</dbReference>
<dbReference type="SUPFAM" id="SSF53474">
    <property type="entry name" value="alpha/beta-Hydrolases"/>
    <property type="match status" value="1"/>
</dbReference>
<evidence type="ECO:0000256" key="1">
    <source>
        <dbReference type="SAM" id="MobiDB-lite"/>
    </source>
</evidence>
<dbReference type="AlphaFoldDB" id="A0A836BUW2"/>
<feature type="region of interest" description="Disordered" evidence="1">
    <location>
        <begin position="104"/>
        <end position="149"/>
    </location>
</feature>
<evidence type="ECO:0000313" key="4">
    <source>
        <dbReference type="Proteomes" id="UP000612055"/>
    </source>
</evidence>
<dbReference type="InterPro" id="IPR029058">
    <property type="entry name" value="AB_hydrolase_fold"/>
</dbReference>
<dbReference type="Gene3D" id="3.40.50.1820">
    <property type="entry name" value="alpha/beta hydrolase"/>
    <property type="match status" value="1"/>
</dbReference>
<feature type="domain" description="Fungal lipase-type" evidence="2">
    <location>
        <begin position="292"/>
        <end position="398"/>
    </location>
</feature>
<dbReference type="InterPro" id="IPR002921">
    <property type="entry name" value="Fungal_lipase-type"/>
</dbReference>
<feature type="compositionally biased region" description="Low complexity" evidence="1">
    <location>
        <begin position="258"/>
        <end position="270"/>
    </location>
</feature>
<evidence type="ECO:0000313" key="3">
    <source>
        <dbReference type="EMBL" id="KAG2489820.1"/>
    </source>
</evidence>
<dbReference type="EMBL" id="JAEHOE010000069">
    <property type="protein sequence ID" value="KAG2489820.1"/>
    <property type="molecule type" value="Genomic_DNA"/>
</dbReference>
<evidence type="ECO:0000259" key="2">
    <source>
        <dbReference type="Pfam" id="PF01764"/>
    </source>
</evidence>
<dbReference type="OrthoDB" id="438440at2759"/>
<sequence>MPTLTSVEDAAAGATGGLEAAELDPRRLALRQAPDMASHWPSLYAASKLALWSGFCYSDQPSLEAALGAEGLSLVAYGRTSYTSWYVADGCVDFEGLARRAVPRRGAGRQGPPPGSAPAQSPGNGAGGGGNGAAAGAGRPLSQAVPQSALQGEDGWVGSVASASVPRPAESLASASASYDAGPAGSLRGPRCRFVFFRGVQWSAHDSNALSLSAALAQFWPSQLVPPEAAGVPAGPASSGGPPSAAVAGGNGNGNGGTSRSAAGPSTAAASGGGGAGGSGGWPPSDAQIVAHTGVAGLARQLWAPVFPYIAGASAAGCSHVFLAGHSMGGALAQLLWAQLVLGGHRAPDATSCHTFGSPPVLAHASGGGGARVLRALRAPPGAVVNWVLEHDPVPRAMHSTDPAFAAARGLVPGLSTLLALRGSLLGGGAALSSGRFLYETAGEVLLLRWAEKGGCEAVPVAEADAEAVLGLPLSASLAAPVKTLQHWLDHHHASYHHDLEAAALAACRREAGAGRRGPF</sequence>
<feature type="region of interest" description="Disordered" evidence="1">
    <location>
        <begin position="230"/>
        <end position="285"/>
    </location>
</feature>
<feature type="compositionally biased region" description="Gly residues" evidence="1">
    <location>
        <begin position="271"/>
        <end position="281"/>
    </location>
</feature>
<accession>A0A836BUW2</accession>